<accession>A0AAV3RVD3</accession>
<comment type="caution">
    <text evidence="1">The sequence shown here is derived from an EMBL/GenBank/DDBJ whole genome shotgun (WGS) entry which is preliminary data.</text>
</comment>
<dbReference type="EMBL" id="BAABME010011827">
    <property type="protein sequence ID" value="GAA0184347.1"/>
    <property type="molecule type" value="Genomic_DNA"/>
</dbReference>
<evidence type="ECO:0000313" key="1">
    <source>
        <dbReference type="EMBL" id="GAA0184347.1"/>
    </source>
</evidence>
<proteinExistence type="predicted"/>
<dbReference type="Proteomes" id="UP001454036">
    <property type="component" value="Unassembled WGS sequence"/>
</dbReference>
<evidence type="ECO:0000313" key="2">
    <source>
        <dbReference type="Proteomes" id="UP001454036"/>
    </source>
</evidence>
<name>A0AAV3RVD3_LITER</name>
<sequence length="117" mass="13093">MHEAFSPLLDQEIMQRMADLGLGPQASHQASQLWLQAASASCALADGHTVLSQQTQDLGEELAQERLKAQVERDVADRTTLAARRERDGLRRAYFKDRPLRCRRIAAAVLSDFVLSF</sequence>
<reference evidence="1 2" key="1">
    <citation type="submission" date="2024-01" db="EMBL/GenBank/DDBJ databases">
        <title>The complete chloroplast genome sequence of Lithospermum erythrorhizon: insights into the phylogenetic relationship among Boraginaceae species and the maternal lineages of purple gromwells.</title>
        <authorList>
            <person name="Okada T."/>
            <person name="Watanabe K."/>
        </authorList>
    </citation>
    <scope>NUCLEOTIDE SEQUENCE [LARGE SCALE GENOMIC DNA]</scope>
</reference>
<gene>
    <name evidence="1" type="ORF">LIER_31635</name>
</gene>
<organism evidence="1 2">
    <name type="scientific">Lithospermum erythrorhizon</name>
    <name type="common">Purple gromwell</name>
    <name type="synonym">Lithospermum officinale var. erythrorhizon</name>
    <dbReference type="NCBI Taxonomy" id="34254"/>
    <lineage>
        <taxon>Eukaryota</taxon>
        <taxon>Viridiplantae</taxon>
        <taxon>Streptophyta</taxon>
        <taxon>Embryophyta</taxon>
        <taxon>Tracheophyta</taxon>
        <taxon>Spermatophyta</taxon>
        <taxon>Magnoliopsida</taxon>
        <taxon>eudicotyledons</taxon>
        <taxon>Gunneridae</taxon>
        <taxon>Pentapetalae</taxon>
        <taxon>asterids</taxon>
        <taxon>lamiids</taxon>
        <taxon>Boraginales</taxon>
        <taxon>Boraginaceae</taxon>
        <taxon>Boraginoideae</taxon>
        <taxon>Lithospermeae</taxon>
        <taxon>Lithospermum</taxon>
    </lineage>
</organism>
<protein>
    <submittedName>
        <fullName evidence="1">Uncharacterized protein</fullName>
    </submittedName>
</protein>
<keyword evidence="2" id="KW-1185">Reference proteome</keyword>
<dbReference type="AlphaFoldDB" id="A0AAV3RVD3"/>